<dbReference type="SUPFAM" id="SSF53850">
    <property type="entry name" value="Periplasmic binding protein-like II"/>
    <property type="match status" value="1"/>
</dbReference>
<sequence length="315" mass="34346">MLRHFPKALAPFALLLASSVLTARASEPVVRWLITDFPPLFILSGPEREHGLADIAQDIAAQRLTAYRHQRVEVPANYPRIEQEMKSLDNACFAGFLKTPAREKAFVFSQAYRLMLPIHLYVMADREQPPVHDGEVDLQALLASGRFRLGVLGGRKYGTSIDPLLDEHAADRQVYRRYALDQLDGLLGMLAAQSRDIDGVLAYPNEVAHRATASGKAPPNVRRYAIKGTPAYQAGYIACSNSDLGRALVKGIDQLLPEIRPAVARAYSATLQGDDKQRYLDLLQNVFGAAPPTAAPPGVTRGTDPSAVAAGSPVR</sequence>
<protein>
    <recommendedName>
        <fullName evidence="5">ABC-type phosphate/phosphonate transport system, substrate-binding protein</fullName>
    </recommendedName>
</protein>
<evidence type="ECO:0000256" key="1">
    <source>
        <dbReference type="SAM" id="MobiDB-lite"/>
    </source>
</evidence>
<keyword evidence="4" id="KW-1185">Reference proteome</keyword>
<feature type="chain" id="PRO_5011661039" description="ABC-type phosphate/phosphonate transport system, substrate-binding protein" evidence="2">
    <location>
        <begin position="26"/>
        <end position="315"/>
    </location>
</feature>
<dbReference type="STRING" id="428992.SAMN05216272_106192"/>
<dbReference type="OrthoDB" id="8480452at2"/>
<dbReference type="EMBL" id="FNDS01000006">
    <property type="protein sequence ID" value="SDI17025.1"/>
    <property type="molecule type" value="Genomic_DNA"/>
</dbReference>
<feature type="signal peptide" evidence="2">
    <location>
        <begin position="1"/>
        <end position="25"/>
    </location>
</feature>
<feature type="region of interest" description="Disordered" evidence="1">
    <location>
        <begin position="293"/>
        <end position="315"/>
    </location>
</feature>
<gene>
    <name evidence="3" type="ORF">SAMN05216272_106192</name>
</gene>
<reference evidence="4" key="1">
    <citation type="submission" date="2016-10" db="EMBL/GenBank/DDBJ databases">
        <authorList>
            <person name="Varghese N."/>
            <person name="Submissions S."/>
        </authorList>
    </citation>
    <scope>NUCLEOTIDE SEQUENCE [LARGE SCALE GENOMIC DNA]</scope>
    <source>
        <strain evidence="4">CCM 7469</strain>
    </source>
</reference>
<dbReference type="InterPro" id="IPR011972">
    <property type="entry name" value="CHP02285"/>
</dbReference>
<dbReference type="RefSeq" id="WP_090263731.1">
    <property type="nucleotide sequence ID" value="NZ_FNDS01000006.1"/>
</dbReference>
<evidence type="ECO:0000313" key="3">
    <source>
        <dbReference type="EMBL" id="SDI17025.1"/>
    </source>
</evidence>
<keyword evidence="2" id="KW-0732">Signal</keyword>
<dbReference type="NCBIfam" id="TIGR02285">
    <property type="entry name" value="TIGR02285 family protein"/>
    <property type="match status" value="1"/>
</dbReference>
<accession>A0A1G8IDN4</accession>
<proteinExistence type="predicted"/>
<name>A0A1G8IDN4_9PSED</name>
<evidence type="ECO:0000313" key="4">
    <source>
        <dbReference type="Proteomes" id="UP000199636"/>
    </source>
</evidence>
<dbReference type="Proteomes" id="UP000199636">
    <property type="component" value="Unassembled WGS sequence"/>
</dbReference>
<dbReference type="AlphaFoldDB" id="A0A1G8IDN4"/>
<evidence type="ECO:0000256" key="2">
    <source>
        <dbReference type="SAM" id="SignalP"/>
    </source>
</evidence>
<evidence type="ECO:0008006" key="5">
    <source>
        <dbReference type="Google" id="ProtNLM"/>
    </source>
</evidence>
<organism evidence="3 4">
    <name type="scientific">Pseudomonas panipatensis</name>
    <dbReference type="NCBI Taxonomy" id="428992"/>
    <lineage>
        <taxon>Bacteria</taxon>
        <taxon>Pseudomonadati</taxon>
        <taxon>Pseudomonadota</taxon>
        <taxon>Gammaproteobacteria</taxon>
        <taxon>Pseudomonadales</taxon>
        <taxon>Pseudomonadaceae</taxon>
        <taxon>Pseudomonas</taxon>
    </lineage>
</organism>